<evidence type="ECO:0000256" key="1">
    <source>
        <dbReference type="ARBA" id="ARBA00009836"/>
    </source>
</evidence>
<feature type="compositionally biased region" description="Gly residues" evidence="6">
    <location>
        <begin position="230"/>
        <end position="239"/>
    </location>
</feature>
<dbReference type="Gene3D" id="1.10.10.970">
    <property type="entry name" value="RNA 2'-phosphotransferase, Tpt1/KptA family, N-terminal domain"/>
    <property type="match status" value="1"/>
</dbReference>
<keyword evidence="3 5" id="KW-0520">NAD</keyword>
<comment type="similarity">
    <text evidence="1 5">Belongs to the KptA/TPT1 family.</text>
</comment>
<evidence type="ECO:0000313" key="8">
    <source>
        <dbReference type="Proteomes" id="UP000183275"/>
    </source>
</evidence>
<dbReference type="OrthoDB" id="24376at2157"/>
<dbReference type="InterPro" id="IPR022928">
    <property type="entry name" value="RNA_2'-PTrans_KptA"/>
</dbReference>
<protein>
    <recommendedName>
        <fullName evidence="5">Probable RNA 2'-phosphotransferase</fullName>
        <ecNumber evidence="5">2.7.1.-</ecNumber>
    </recommendedName>
</protein>
<accession>A0A1I0Q952</accession>
<dbReference type="Pfam" id="PF01885">
    <property type="entry name" value="PTS_2-RNA"/>
    <property type="match status" value="1"/>
</dbReference>
<dbReference type="STRING" id="1202768.SAMN05216285_3260"/>
<dbReference type="HAMAP" id="MF_00299">
    <property type="entry name" value="KptA"/>
    <property type="match status" value="1"/>
</dbReference>
<reference evidence="8" key="1">
    <citation type="submission" date="2016-10" db="EMBL/GenBank/DDBJ databases">
        <authorList>
            <person name="Varghese N."/>
        </authorList>
    </citation>
    <scope>NUCLEOTIDE SEQUENCE [LARGE SCALE GENOMIC DNA]</scope>
    <source>
        <strain evidence="8">CGMCC 1.12284</strain>
    </source>
</reference>
<name>A0A1I0Q952_9EURY</name>
<dbReference type="EC" id="2.7.1.-" evidence="5"/>
<dbReference type="AlphaFoldDB" id="A0A1I0Q952"/>
<evidence type="ECO:0000256" key="4">
    <source>
        <dbReference type="ARBA" id="ARBA00025212"/>
    </source>
</evidence>
<dbReference type="EMBL" id="FOIS01000004">
    <property type="protein sequence ID" value="SEW23547.1"/>
    <property type="molecule type" value="Genomic_DNA"/>
</dbReference>
<dbReference type="InterPro" id="IPR042080">
    <property type="entry name" value="RNA_2'-PTrans_N"/>
</dbReference>
<organism evidence="7 8">
    <name type="scientific">Natrinema salifodinae</name>
    <dbReference type="NCBI Taxonomy" id="1202768"/>
    <lineage>
        <taxon>Archaea</taxon>
        <taxon>Methanobacteriati</taxon>
        <taxon>Methanobacteriota</taxon>
        <taxon>Stenosarchaea group</taxon>
        <taxon>Halobacteria</taxon>
        <taxon>Halobacteriales</taxon>
        <taxon>Natrialbaceae</taxon>
        <taxon>Natrinema</taxon>
    </lineage>
</organism>
<dbReference type="InterPro" id="IPR042081">
    <property type="entry name" value="RNA_2'-PTrans_C"/>
</dbReference>
<keyword evidence="2 5" id="KW-0808">Transferase</keyword>
<comment type="function">
    <text evidence="4 5">Removes the 2'-phosphate from RNA via an intermediate in which the phosphate is ADP-ribosylated by NAD followed by a presumed transesterification to release the RNA and generate ADP-ribose 1''-2''-cyclic phosphate (APPR&gt;P). May function as an ADP-ribosylase.</text>
</comment>
<dbReference type="eggNOG" id="arCOG04063">
    <property type="taxonomic scope" value="Archaea"/>
</dbReference>
<dbReference type="PANTHER" id="PTHR12684:SF2">
    <property type="entry name" value="TRNA 2'-PHOSPHOTRANSFERASE 1"/>
    <property type="match status" value="1"/>
</dbReference>
<feature type="region of interest" description="Disordered" evidence="6">
    <location>
        <begin position="208"/>
        <end position="239"/>
    </location>
</feature>
<evidence type="ECO:0000313" key="7">
    <source>
        <dbReference type="EMBL" id="SEW23547.1"/>
    </source>
</evidence>
<keyword evidence="8" id="KW-1185">Reference proteome</keyword>
<evidence type="ECO:0000256" key="5">
    <source>
        <dbReference type="HAMAP-Rule" id="MF_00299"/>
    </source>
</evidence>
<dbReference type="GO" id="GO:0006388">
    <property type="term" value="P:tRNA splicing, via endonucleolytic cleavage and ligation"/>
    <property type="evidence" value="ECO:0007669"/>
    <property type="project" value="UniProtKB-UniRule"/>
</dbReference>
<dbReference type="SUPFAM" id="SSF56399">
    <property type="entry name" value="ADP-ribosylation"/>
    <property type="match status" value="1"/>
</dbReference>
<dbReference type="Proteomes" id="UP000183275">
    <property type="component" value="Unassembled WGS sequence"/>
</dbReference>
<dbReference type="InterPro" id="IPR002745">
    <property type="entry name" value="Ptrans_KptA/Tpt1"/>
</dbReference>
<dbReference type="Gene3D" id="3.20.170.30">
    <property type="match status" value="1"/>
</dbReference>
<gene>
    <name evidence="5" type="primary">kptA</name>
    <name evidence="7" type="ORF">SAMN05216285_3260</name>
</gene>
<dbReference type="GO" id="GO:0003950">
    <property type="term" value="F:NAD+ poly-ADP-ribosyltransferase activity"/>
    <property type="evidence" value="ECO:0007669"/>
    <property type="project" value="InterPro"/>
</dbReference>
<dbReference type="PANTHER" id="PTHR12684">
    <property type="entry name" value="PUTATIVE PHOSPHOTRANSFERASE"/>
    <property type="match status" value="1"/>
</dbReference>
<dbReference type="RefSeq" id="WP_049991214.1">
    <property type="nucleotide sequence ID" value="NZ_FOIS01000004.1"/>
</dbReference>
<sequence length="239" mass="25972">MTDPVRTCDDHGAFVADCERCPACDAPGARLLSGERRRRLSKFLSGALRHFPNDVGLELDERGWTAFDDLIDAVERTYDWATAEHVAAVIATDPKGRFERTRTDTAAEHDDAGSRVRVRASYGHSVDVDLEPTDAPVPDDLYHGTAPATLDSIREEGLRPMNRQQVHLSGSRAAARRVGQRHADDPVLLAVDAAAMLADGHRIAKRGRETYTTDAVPPEYLSRVDDGDGDSTGNGSGQA</sequence>
<evidence type="ECO:0000256" key="3">
    <source>
        <dbReference type="ARBA" id="ARBA00023027"/>
    </source>
</evidence>
<evidence type="ECO:0000256" key="2">
    <source>
        <dbReference type="ARBA" id="ARBA00022679"/>
    </source>
</evidence>
<dbReference type="GO" id="GO:0000215">
    <property type="term" value="F:tRNA 2'-phosphotransferase activity"/>
    <property type="evidence" value="ECO:0007669"/>
    <property type="project" value="TreeGrafter"/>
</dbReference>
<evidence type="ECO:0000256" key="6">
    <source>
        <dbReference type="SAM" id="MobiDB-lite"/>
    </source>
</evidence>
<proteinExistence type="inferred from homology"/>